<comment type="caution">
    <text evidence="4">The sequence shown here is derived from an EMBL/GenBank/DDBJ whole genome shotgun (WGS) entry which is preliminary data.</text>
</comment>
<name>A0A7W9A308_9CAUL</name>
<sequence length="173" mass="18205">MRSLVLSAAALALMASPALAQDPASNVYGTIGYSQLDADGVDLGAVTARLGTRFTPNFGIEGEASFGVKDEDFTVGATTVTAELEYDAAIYGVGYVPLSPNFELFGRVGYGTSEVKLSSGAVSASADGESWNYGVGAQYSLDGQNGIRADWTRRDFGDDGDADVWSLNFVRKF</sequence>
<feature type="chain" id="PRO_5031541059" description="Outer membrane protein beta-barrel domain-containing protein" evidence="2">
    <location>
        <begin position="21"/>
        <end position="173"/>
    </location>
</feature>
<dbReference type="Pfam" id="PF13505">
    <property type="entry name" value="OMP_b-brl"/>
    <property type="match status" value="1"/>
</dbReference>
<dbReference type="OrthoDB" id="7173051at2"/>
<feature type="signal peptide" evidence="2">
    <location>
        <begin position="1"/>
        <end position="20"/>
    </location>
</feature>
<keyword evidence="5" id="KW-1185">Reference proteome</keyword>
<organism evidence="4 5">
    <name type="scientific">Brevundimonas halotolerans</name>
    <dbReference type="NCBI Taxonomy" id="69670"/>
    <lineage>
        <taxon>Bacteria</taxon>
        <taxon>Pseudomonadati</taxon>
        <taxon>Pseudomonadota</taxon>
        <taxon>Alphaproteobacteria</taxon>
        <taxon>Caulobacterales</taxon>
        <taxon>Caulobacteraceae</taxon>
        <taxon>Brevundimonas</taxon>
    </lineage>
</organism>
<dbReference type="InterPro" id="IPR027385">
    <property type="entry name" value="Beta-barrel_OMP"/>
</dbReference>
<evidence type="ECO:0000313" key="5">
    <source>
        <dbReference type="Proteomes" id="UP000548978"/>
    </source>
</evidence>
<proteinExistence type="predicted"/>
<evidence type="ECO:0000313" key="4">
    <source>
        <dbReference type="EMBL" id="MBB5660185.1"/>
    </source>
</evidence>
<dbReference type="Gene3D" id="2.40.160.20">
    <property type="match status" value="1"/>
</dbReference>
<accession>A0A7W9A308</accession>
<reference evidence="4 5" key="1">
    <citation type="submission" date="2020-08" db="EMBL/GenBank/DDBJ databases">
        <title>Genomic Encyclopedia of Type Strains, Phase IV (KMG-IV): sequencing the most valuable type-strain genomes for metagenomic binning, comparative biology and taxonomic classification.</title>
        <authorList>
            <person name="Goeker M."/>
        </authorList>
    </citation>
    <scope>NUCLEOTIDE SEQUENCE [LARGE SCALE GENOMIC DNA]</scope>
    <source>
        <strain evidence="4 5">DSM 24448</strain>
    </source>
</reference>
<dbReference type="RefSeq" id="WP_123287645.1">
    <property type="nucleotide sequence ID" value="NZ_JACIJB010000002.1"/>
</dbReference>
<gene>
    <name evidence="4" type="ORF">FHS65_000925</name>
</gene>
<dbReference type="EMBL" id="JACIJB010000002">
    <property type="protein sequence ID" value="MBB5660185.1"/>
    <property type="molecule type" value="Genomic_DNA"/>
</dbReference>
<evidence type="ECO:0000256" key="2">
    <source>
        <dbReference type="SAM" id="SignalP"/>
    </source>
</evidence>
<dbReference type="InterPro" id="IPR011250">
    <property type="entry name" value="OMP/PagP_B-barrel"/>
</dbReference>
<feature type="domain" description="Outer membrane protein beta-barrel" evidence="3">
    <location>
        <begin position="7"/>
        <end position="173"/>
    </location>
</feature>
<dbReference type="SUPFAM" id="SSF56925">
    <property type="entry name" value="OMPA-like"/>
    <property type="match status" value="1"/>
</dbReference>
<protein>
    <recommendedName>
        <fullName evidence="3">Outer membrane protein beta-barrel domain-containing protein</fullName>
    </recommendedName>
</protein>
<dbReference type="AlphaFoldDB" id="A0A7W9A308"/>
<dbReference type="Proteomes" id="UP000548978">
    <property type="component" value="Unassembled WGS sequence"/>
</dbReference>
<evidence type="ECO:0000259" key="3">
    <source>
        <dbReference type="Pfam" id="PF13505"/>
    </source>
</evidence>
<keyword evidence="1 2" id="KW-0732">Signal</keyword>
<evidence type="ECO:0000256" key="1">
    <source>
        <dbReference type="ARBA" id="ARBA00022729"/>
    </source>
</evidence>